<keyword evidence="3" id="KW-0677">Repeat</keyword>
<dbReference type="EMBL" id="JABFTP020000103">
    <property type="protein sequence ID" value="KAL3277187.1"/>
    <property type="molecule type" value="Genomic_DNA"/>
</dbReference>
<dbReference type="Pfam" id="PF07645">
    <property type="entry name" value="EGF_CA"/>
    <property type="match status" value="1"/>
</dbReference>
<evidence type="ECO:0000256" key="2">
    <source>
        <dbReference type="ARBA" id="ARBA00022729"/>
    </source>
</evidence>
<dbReference type="GO" id="GO:0048666">
    <property type="term" value="P:neuron development"/>
    <property type="evidence" value="ECO:0007669"/>
    <property type="project" value="UniProtKB-ARBA"/>
</dbReference>
<dbReference type="InterPro" id="IPR018097">
    <property type="entry name" value="EGF_Ca-bd_CS"/>
</dbReference>
<dbReference type="FunFam" id="2.10.25.10:FF:000230">
    <property type="entry name" value="Delta-like protein"/>
    <property type="match status" value="1"/>
</dbReference>
<dbReference type="GO" id="GO:0042063">
    <property type="term" value="P:gliogenesis"/>
    <property type="evidence" value="ECO:0007669"/>
    <property type="project" value="UniProtKB-ARBA"/>
</dbReference>
<evidence type="ECO:0000256" key="1">
    <source>
        <dbReference type="ARBA" id="ARBA00022536"/>
    </source>
</evidence>
<dbReference type="InterPro" id="IPR000152">
    <property type="entry name" value="EGF-type_Asp/Asn_hydroxyl_site"/>
</dbReference>
<dbReference type="InterPro" id="IPR051022">
    <property type="entry name" value="Notch_Cell-Fate_Det"/>
</dbReference>
<protein>
    <recommendedName>
        <fullName evidence="7">EGF-like domain-containing protein</fullName>
    </recommendedName>
</protein>
<feature type="domain" description="EGF-like" evidence="7">
    <location>
        <begin position="95"/>
        <end position="131"/>
    </location>
</feature>
<dbReference type="Pfam" id="PF00008">
    <property type="entry name" value="EGF"/>
    <property type="match status" value="3"/>
</dbReference>
<evidence type="ECO:0000256" key="6">
    <source>
        <dbReference type="PROSITE-ProRule" id="PRU00076"/>
    </source>
</evidence>
<dbReference type="PANTHER" id="PTHR24049">
    <property type="entry name" value="CRUMBS FAMILY MEMBER"/>
    <property type="match status" value="1"/>
</dbReference>
<dbReference type="PROSITE" id="PS01187">
    <property type="entry name" value="EGF_CA"/>
    <property type="match status" value="1"/>
</dbReference>
<dbReference type="FunFam" id="2.10.25.10:FF:000279">
    <property type="entry name" value="Neurogenic locus notch 1"/>
    <property type="match status" value="1"/>
</dbReference>
<name>A0ABD2NFK7_9CUCU</name>
<feature type="domain" description="EGF-like" evidence="7">
    <location>
        <begin position="133"/>
        <end position="168"/>
    </location>
</feature>
<dbReference type="AlphaFoldDB" id="A0ABD2NFK7"/>
<dbReference type="PROSITE" id="PS01186">
    <property type="entry name" value="EGF_2"/>
    <property type="match status" value="4"/>
</dbReference>
<dbReference type="GO" id="GO:0005886">
    <property type="term" value="C:plasma membrane"/>
    <property type="evidence" value="ECO:0007669"/>
    <property type="project" value="UniProtKB-ARBA"/>
</dbReference>
<keyword evidence="1 6" id="KW-0245">EGF-like domain</keyword>
<feature type="disulfide bond" evidence="6">
    <location>
        <begin position="158"/>
        <end position="167"/>
    </location>
</feature>
<dbReference type="SMART" id="SM00179">
    <property type="entry name" value="EGF_CA"/>
    <property type="match status" value="5"/>
</dbReference>
<comment type="caution">
    <text evidence="8">The sequence shown here is derived from an EMBL/GenBank/DDBJ whole genome shotgun (WGS) entry which is preliminary data.</text>
</comment>
<keyword evidence="9" id="KW-1185">Reference proteome</keyword>
<evidence type="ECO:0000259" key="7">
    <source>
        <dbReference type="PROSITE" id="PS50026"/>
    </source>
</evidence>
<organism evidence="8 9">
    <name type="scientific">Cryptolaemus montrouzieri</name>
    <dbReference type="NCBI Taxonomy" id="559131"/>
    <lineage>
        <taxon>Eukaryota</taxon>
        <taxon>Metazoa</taxon>
        <taxon>Ecdysozoa</taxon>
        <taxon>Arthropoda</taxon>
        <taxon>Hexapoda</taxon>
        <taxon>Insecta</taxon>
        <taxon>Pterygota</taxon>
        <taxon>Neoptera</taxon>
        <taxon>Endopterygota</taxon>
        <taxon>Coleoptera</taxon>
        <taxon>Polyphaga</taxon>
        <taxon>Cucujiformia</taxon>
        <taxon>Coccinelloidea</taxon>
        <taxon>Coccinellidae</taxon>
        <taxon>Scymninae</taxon>
        <taxon>Scymnini</taxon>
        <taxon>Cryptolaemus</taxon>
    </lineage>
</organism>
<dbReference type="CDD" id="cd00054">
    <property type="entry name" value="EGF_CA"/>
    <property type="match status" value="2"/>
</dbReference>
<dbReference type="GO" id="GO:0000902">
    <property type="term" value="P:cell morphogenesis"/>
    <property type="evidence" value="ECO:0007669"/>
    <property type="project" value="UniProtKB-ARBA"/>
</dbReference>
<dbReference type="PROSITE" id="PS00022">
    <property type="entry name" value="EGF_1"/>
    <property type="match status" value="3"/>
</dbReference>
<evidence type="ECO:0000313" key="9">
    <source>
        <dbReference type="Proteomes" id="UP001516400"/>
    </source>
</evidence>
<accession>A0ABD2NFK7</accession>
<dbReference type="SUPFAM" id="SSF57184">
    <property type="entry name" value="Growth factor receptor domain"/>
    <property type="match status" value="1"/>
</dbReference>
<feature type="domain" description="EGF-like" evidence="7">
    <location>
        <begin position="12"/>
        <end position="54"/>
    </location>
</feature>
<dbReference type="PROSITE" id="PS50026">
    <property type="entry name" value="EGF_3"/>
    <property type="match status" value="5"/>
</dbReference>
<feature type="disulfide bond" evidence="6">
    <location>
        <begin position="137"/>
        <end position="147"/>
    </location>
</feature>
<keyword evidence="5" id="KW-0325">Glycoprotein</keyword>
<dbReference type="InterPro" id="IPR000742">
    <property type="entry name" value="EGF"/>
</dbReference>
<gene>
    <name evidence="8" type="ORF">HHI36_012538</name>
</gene>
<sequence>CTSKYVGEYCQHLNPCQTGPRCQNGGSCKVIVSFDGSPSFKCNCPFGFSASLCEIPIPNSCDRRPCLNGGVCSLLSLEEYQCACAPGYTGKHCEKQDHCASQPCRNGAECTSVGDSYKCRCASGFTGPSCKEDKDECRRNPCVHGKCHNTHGSYTCTCEEGYTGQNCESEYIPCDPSPCLNGGQCRQRDKHTYTCDCPTGKLTSFLVLNVCLGLFDLMICTTYTKNVFLKQVMSL</sequence>
<dbReference type="Gene3D" id="2.10.25.10">
    <property type="entry name" value="Laminin"/>
    <property type="match status" value="5"/>
</dbReference>
<dbReference type="InterPro" id="IPR009030">
    <property type="entry name" value="Growth_fac_rcpt_cys_sf"/>
</dbReference>
<evidence type="ECO:0000256" key="3">
    <source>
        <dbReference type="ARBA" id="ARBA00022737"/>
    </source>
</evidence>
<dbReference type="SMART" id="SM00181">
    <property type="entry name" value="EGF"/>
    <property type="match status" value="5"/>
</dbReference>
<dbReference type="InterPro" id="IPR049883">
    <property type="entry name" value="NOTCH1_EGF-like"/>
</dbReference>
<feature type="non-terminal residue" evidence="8">
    <location>
        <position position="1"/>
    </location>
</feature>
<evidence type="ECO:0000313" key="8">
    <source>
        <dbReference type="EMBL" id="KAL3277187.1"/>
    </source>
</evidence>
<reference evidence="8 9" key="1">
    <citation type="journal article" date="2021" name="BMC Biol.">
        <title>Horizontally acquired antibacterial genes associated with adaptive radiation of ladybird beetles.</title>
        <authorList>
            <person name="Li H.S."/>
            <person name="Tang X.F."/>
            <person name="Huang Y.H."/>
            <person name="Xu Z.Y."/>
            <person name="Chen M.L."/>
            <person name="Du X.Y."/>
            <person name="Qiu B.Y."/>
            <person name="Chen P.T."/>
            <person name="Zhang W."/>
            <person name="Slipinski A."/>
            <person name="Escalona H.E."/>
            <person name="Waterhouse R.M."/>
            <person name="Zwick A."/>
            <person name="Pang H."/>
        </authorList>
    </citation>
    <scope>NUCLEOTIDE SEQUENCE [LARGE SCALE GENOMIC DNA]</scope>
    <source>
        <strain evidence="8">SYSU2018</strain>
    </source>
</reference>
<dbReference type="Proteomes" id="UP001516400">
    <property type="component" value="Unassembled WGS sequence"/>
</dbReference>
<feature type="disulfide bond" evidence="6">
    <location>
        <begin position="84"/>
        <end position="93"/>
    </location>
</feature>
<comment type="caution">
    <text evidence="6">Lacks conserved residue(s) required for the propagation of feature annotation.</text>
</comment>
<dbReference type="PROSITE" id="PS00010">
    <property type="entry name" value="ASX_HYDROXYL"/>
    <property type="match status" value="1"/>
</dbReference>
<feature type="domain" description="EGF-like" evidence="7">
    <location>
        <begin position="57"/>
        <end position="94"/>
    </location>
</feature>
<evidence type="ECO:0000256" key="5">
    <source>
        <dbReference type="ARBA" id="ARBA00023180"/>
    </source>
</evidence>
<dbReference type="PRINTS" id="PR00010">
    <property type="entry name" value="EGFBLOOD"/>
</dbReference>
<dbReference type="SUPFAM" id="SSF57196">
    <property type="entry name" value="EGF/Laminin"/>
    <property type="match status" value="2"/>
</dbReference>
<proteinExistence type="predicted"/>
<dbReference type="PANTHER" id="PTHR24049:SF22">
    <property type="entry name" value="DROSOPHILA CRUMBS HOMOLOG"/>
    <property type="match status" value="1"/>
</dbReference>
<feature type="disulfide bond" evidence="6">
    <location>
        <begin position="121"/>
        <end position="130"/>
    </location>
</feature>
<keyword evidence="4 6" id="KW-1015">Disulfide bond</keyword>
<feature type="disulfide bond" evidence="6">
    <location>
        <begin position="44"/>
        <end position="53"/>
    </location>
</feature>
<dbReference type="InterPro" id="IPR001881">
    <property type="entry name" value="EGF-like_Ca-bd_dom"/>
</dbReference>
<feature type="domain" description="EGF-like" evidence="7">
    <location>
        <begin position="170"/>
        <end position="207"/>
    </location>
</feature>
<dbReference type="FunFam" id="2.10.25.10:FF:000095">
    <property type="entry name" value="Notch, isoform B"/>
    <property type="match status" value="1"/>
</dbReference>
<evidence type="ECO:0000256" key="4">
    <source>
        <dbReference type="ARBA" id="ARBA00023157"/>
    </source>
</evidence>
<keyword evidence="2" id="KW-0732">Signal</keyword>